<evidence type="ECO:0000256" key="6">
    <source>
        <dbReference type="ARBA" id="ARBA00023211"/>
    </source>
</evidence>
<keyword evidence="4 7" id="KW-0460">Magnesium</keyword>
<dbReference type="EC" id="2.2.1.9" evidence="7"/>
<name>A0A831LRP5_9BACT</name>
<keyword evidence="1 7" id="KW-0474">Menaquinone biosynthesis</keyword>
<comment type="catalytic activity">
    <reaction evidence="7">
        <text>isochorismate + 2-oxoglutarate + H(+) = 5-enolpyruvoyl-6-hydroxy-2-succinyl-cyclohex-3-ene-1-carboxylate + CO2</text>
        <dbReference type="Rhea" id="RHEA:25593"/>
        <dbReference type="ChEBI" id="CHEBI:15378"/>
        <dbReference type="ChEBI" id="CHEBI:16526"/>
        <dbReference type="ChEBI" id="CHEBI:16810"/>
        <dbReference type="ChEBI" id="CHEBI:29780"/>
        <dbReference type="ChEBI" id="CHEBI:58818"/>
        <dbReference type="EC" id="2.2.1.9"/>
    </reaction>
</comment>
<dbReference type="GO" id="GO:0000287">
    <property type="term" value="F:magnesium ion binding"/>
    <property type="evidence" value="ECO:0007669"/>
    <property type="project" value="UniProtKB-UniRule"/>
</dbReference>
<keyword evidence="2 7" id="KW-0808">Transferase</keyword>
<dbReference type="PANTHER" id="PTHR42916">
    <property type="entry name" value="2-SUCCINYL-5-ENOLPYRUVYL-6-HYDROXY-3-CYCLOHEXENE-1-CARBOXYLATE SYNTHASE"/>
    <property type="match status" value="1"/>
</dbReference>
<evidence type="ECO:0000256" key="5">
    <source>
        <dbReference type="ARBA" id="ARBA00023052"/>
    </source>
</evidence>
<feature type="domain" description="Menaquinone biosynthesis protein MenD middle" evidence="9">
    <location>
        <begin position="211"/>
        <end position="388"/>
    </location>
</feature>
<sequence length="561" mass="62761">MISNKKHIQQLAAIMLAKEITDVVISPGSRSGPLVHTFAGSGKFNCRSIVDERSAGYFALGLALAQEKPVALICSSGTATLNFAPAVAEAFYQNIPLVALTADRPPYWIDQGENQTIRQNNIYRDFCKKEITLPIGESEKELWFAGRIINKTLNEAVLKTPGPVHINIPLEEPLHDLLNKDLPPAKIIESTEVKSLLPEKELQKLTAVFNKAEKVLILAGQQNSNQQLEKMLVELSEKTGAVVLKEHLANLNSLHFTGSLDILMTSLLSENPEDFRPDLLITFGGSFVSKPLKQFLRKNKPENHWHLSLSGQHYDTYQSLTRVINMDAVGFFVQLSEMANPKKNAWFNRWKVKEQQVNQVRDEFISQTDFSDLKVFDIIQKKIPENSVVHLGNSSPVRYALICDPAKNVEYFGNRGTSGIDGSLSTVVGFASESEKLNTIILGDLSFFYDSNALWNKYIGSNLRMIVIHNGGGNIFSIIKGPGESPAFKEFFFTENRTSAKGITKTFSLNYLKAENESELEAALRKFYAPNREKAAILEIFTDAEVNTKVFRELFKKVKVT</sequence>
<dbReference type="NCBIfam" id="TIGR00173">
    <property type="entry name" value="menD"/>
    <property type="match status" value="1"/>
</dbReference>
<dbReference type="InterPro" id="IPR012001">
    <property type="entry name" value="Thiamin_PyroP_enz_TPP-bd_dom"/>
</dbReference>
<comment type="similarity">
    <text evidence="7">Belongs to the TPP enzyme family. MenD subfamily.</text>
</comment>
<accession>A0A831LRP5</accession>
<dbReference type="GO" id="GO:0030976">
    <property type="term" value="F:thiamine pyrophosphate binding"/>
    <property type="evidence" value="ECO:0007669"/>
    <property type="project" value="UniProtKB-UniRule"/>
</dbReference>
<dbReference type="Proteomes" id="UP000886047">
    <property type="component" value="Unassembled WGS sequence"/>
</dbReference>
<evidence type="ECO:0000256" key="4">
    <source>
        <dbReference type="ARBA" id="ARBA00022842"/>
    </source>
</evidence>
<evidence type="ECO:0000256" key="3">
    <source>
        <dbReference type="ARBA" id="ARBA00022723"/>
    </source>
</evidence>
<comment type="cofactor">
    <cofactor evidence="7">
        <name>Mg(2+)</name>
        <dbReference type="ChEBI" id="CHEBI:18420"/>
    </cofactor>
    <cofactor evidence="7">
        <name>Mn(2+)</name>
        <dbReference type="ChEBI" id="CHEBI:29035"/>
    </cofactor>
</comment>
<evidence type="ECO:0000256" key="7">
    <source>
        <dbReference type="HAMAP-Rule" id="MF_01659"/>
    </source>
</evidence>
<dbReference type="AlphaFoldDB" id="A0A831LRP5"/>
<dbReference type="Gene3D" id="3.40.50.1220">
    <property type="entry name" value="TPP-binding domain"/>
    <property type="match status" value="1"/>
</dbReference>
<dbReference type="InterPro" id="IPR032264">
    <property type="entry name" value="MenD_middle"/>
</dbReference>
<evidence type="ECO:0000259" key="8">
    <source>
        <dbReference type="Pfam" id="PF02776"/>
    </source>
</evidence>
<keyword evidence="5 7" id="KW-0786">Thiamine pyrophosphate</keyword>
<comment type="caution">
    <text evidence="10">The sequence shown here is derived from an EMBL/GenBank/DDBJ whole genome shotgun (WGS) entry which is preliminary data.</text>
</comment>
<dbReference type="HAMAP" id="MF_01659">
    <property type="entry name" value="MenD"/>
    <property type="match status" value="1"/>
</dbReference>
<dbReference type="SUPFAM" id="SSF52518">
    <property type="entry name" value="Thiamin diphosphate-binding fold (THDP-binding)"/>
    <property type="match status" value="2"/>
</dbReference>
<evidence type="ECO:0000256" key="2">
    <source>
        <dbReference type="ARBA" id="ARBA00022679"/>
    </source>
</evidence>
<dbReference type="Gene3D" id="3.40.50.970">
    <property type="match status" value="2"/>
</dbReference>
<dbReference type="GO" id="GO:0030145">
    <property type="term" value="F:manganese ion binding"/>
    <property type="evidence" value="ECO:0007669"/>
    <property type="project" value="UniProtKB-UniRule"/>
</dbReference>
<comment type="pathway">
    <text evidence="7">Quinol/quinone metabolism; 1,4-dihydroxy-2-naphthoate biosynthesis; 1,4-dihydroxy-2-naphthoate from chorismate: step 2/7.</text>
</comment>
<reference evidence="10" key="1">
    <citation type="journal article" date="2020" name="mSystems">
        <title>Genome- and Community-Level Interaction Insights into Carbon Utilization and Element Cycling Functions of Hydrothermarchaeota in Hydrothermal Sediment.</title>
        <authorList>
            <person name="Zhou Z."/>
            <person name="Liu Y."/>
            <person name="Xu W."/>
            <person name="Pan J."/>
            <person name="Luo Z.H."/>
            <person name="Li M."/>
        </authorList>
    </citation>
    <scope>NUCLEOTIDE SEQUENCE [LARGE SCALE GENOMIC DNA]</scope>
    <source>
        <strain evidence="10">SpSt-1217</strain>
    </source>
</reference>
<feature type="domain" description="Thiamine pyrophosphate enzyme N-terminal TPP-binding" evidence="8">
    <location>
        <begin position="9"/>
        <end position="119"/>
    </location>
</feature>
<dbReference type="CDD" id="cd02009">
    <property type="entry name" value="TPP_SHCHC_synthase"/>
    <property type="match status" value="1"/>
</dbReference>
<dbReference type="InterPro" id="IPR004433">
    <property type="entry name" value="MenaQ_synth_MenD"/>
</dbReference>
<comment type="pathway">
    <text evidence="7">Quinol/quinone metabolism; menaquinone biosynthesis.</text>
</comment>
<dbReference type="InterPro" id="IPR029035">
    <property type="entry name" value="DHS-like_NAD/FAD-binding_dom"/>
</dbReference>
<dbReference type="UniPathway" id="UPA01057">
    <property type="reaction ID" value="UER00164"/>
</dbReference>
<organism evidence="10">
    <name type="scientific">Mariniphaga anaerophila</name>
    <dbReference type="NCBI Taxonomy" id="1484053"/>
    <lineage>
        <taxon>Bacteria</taxon>
        <taxon>Pseudomonadati</taxon>
        <taxon>Bacteroidota</taxon>
        <taxon>Bacteroidia</taxon>
        <taxon>Marinilabiliales</taxon>
        <taxon>Prolixibacteraceae</taxon>
        <taxon>Mariniphaga</taxon>
    </lineage>
</organism>
<keyword evidence="6 7" id="KW-0464">Manganese</keyword>
<dbReference type="CDD" id="cd07037">
    <property type="entry name" value="TPP_PYR_MenD"/>
    <property type="match status" value="1"/>
</dbReference>
<dbReference type="InterPro" id="IPR029061">
    <property type="entry name" value="THDP-binding"/>
</dbReference>
<dbReference type="Pfam" id="PF16582">
    <property type="entry name" value="TPP_enzyme_M_2"/>
    <property type="match status" value="1"/>
</dbReference>
<evidence type="ECO:0000256" key="1">
    <source>
        <dbReference type="ARBA" id="ARBA00022428"/>
    </source>
</evidence>
<gene>
    <name evidence="7 10" type="primary">menD</name>
    <name evidence="10" type="ORF">ENN90_07350</name>
</gene>
<proteinExistence type="inferred from homology"/>
<comment type="function">
    <text evidence="7">Catalyzes the thiamine diphosphate-dependent decarboxylation of 2-oxoglutarate and the subsequent addition of the resulting succinic semialdehyde-thiamine pyrophosphate anion to isochorismate to yield 2-succinyl-5-enolpyruvyl-6-hydroxy-3-cyclohexene-1-carboxylate (SEPHCHC).</text>
</comment>
<evidence type="ECO:0000313" key="10">
    <source>
        <dbReference type="EMBL" id="HDR51422.1"/>
    </source>
</evidence>
<protein>
    <recommendedName>
        <fullName evidence="7">2-succinyl-5-enolpyruvyl-6-hydroxy-3-cyclohexene-1-carboxylate synthase</fullName>
        <shortName evidence="7">SEPHCHC synthase</shortName>
        <ecNumber evidence="7">2.2.1.9</ecNumber>
    </recommendedName>
    <alternativeName>
        <fullName evidence="7">Menaquinone biosynthesis protein MenD</fullName>
    </alternativeName>
</protein>
<evidence type="ECO:0000259" key="9">
    <source>
        <dbReference type="Pfam" id="PF16582"/>
    </source>
</evidence>
<dbReference type="GO" id="GO:0070204">
    <property type="term" value="F:2-succinyl-5-enolpyruvyl-6-hydroxy-3-cyclohexene-1-carboxylic-acid synthase activity"/>
    <property type="evidence" value="ECO:0007669"/>
    <property type="project" value="UniProtKB-UniRule"/>
</dbReference>
<dbReference type="SUPFAM" id="SSF52467">
    <property type="entry name" value="DHS-like NAD/FAD-binding domain"/>
    <property type="match status" value="1"/>
</dbReference>
<dbReference type="PIRSF" id="PIRSF004983">
    <property type="entry name" value="MenD"/>
    <property type="match status" value="1"/>
</dbReference>
<dbReference type="PANTHER" id="PTHR42916:SF1">
    <property type="entry name" value="PROTEIN PHYLLO, CHLOROPLASTIC"/>
    <property type="match status" value="1"/>
</dbReference>
<comment type="subunit">
    <text evidence="7">Homodimer.</text>
</comment>
<dbReference type="EMBL" id="DSDK01000402">
    <property type="protein sequence ID" value="HDR51422.1"/>
    <property type="molecule type" value="Genomic_DNA"/>
</dbReference>
<dbReference type="UniPathway" id="UPA00079"/>
<dbReference type="GO" id="GO:0009234">
    <property type="term" value="P:menaquinone biosynthetic process"/>
    <property type="evidence" value="ECO:0007669"/>
    <property type="project" value="UniProtKB-UniRule"/>
</dbReference>
<keyword evidence="3 7" id="KW-0479">Metal-binding</keyword>
<dbReference type="Pfam" id="PF02776">
    <property type="entry name" value="TPP_enzyme_N"/>
    <property type="match status" value="1"/>
</dbReference>
<comment type="cofactor">
    <cofactor evidence="7">
        <name>thiamine diphosphate</name>
        <dbReference type="ChEBI" id="CHEBI:58937"/>
    </cofactor>
    <text evidence="7">Binds 1 thiamine pyrophosphate per subunit.</text>
</comment>